<dbReference type="NCBIfam" id="TIGR02523">
    <property type="entry name" value="type_IV_pilV"/>
    <property type="match status" value="1"/>
</dbReference>
<organism evidence="2 3">
    <name type="scientific">Halomonas marinisediminis</name>
    <dbReference type="NCBI Taxonomy" id="2546095"/>
    <lineage>
        <taxon>Bacteria</taxon>
        <taxon>Pseudomonadati</taxon>
        <taxon>Pseudomonadota</taxon>
        <taxon>Gammaproteobacteria</taxon>
        <taxon>Oceanospirillales</taxon>
        <taxon>Halomonadaceae</taxon>
        <taxon>Halomonas</taxon>
    </lineage>
</organism>
<evidence type="ECO:0000313" key="3">
    <source>
        <dbReference type="Proteomes" id="UP000294823"/>
    </source>
</evidence>
<dbReference type="RefSeq" id="WP_132044201.1">
    <property type="nucleotide sequence ID" value="NZ_SLTR01000016.1"/>
</dbReference>
<dbReference type="PROSITE" id="PS00409">
    <property type="entry name" value="PROKAR_NTER_METHYL"/>
    <property type="match status" value="1"/>
</dbReference>
<dbReference type="EMBL" id="SLTR01000016">
    <property type="protein sequence ID" value="TDB01737.1"/>
    <property type="molecule type" value="Genomic_DNA"/>
</dbReference>
<accession>A0ABY2D5M9</accession>
<sequence>MTSSSYKSRYSGFTLIEALVALLVLSIGMLGVAAMQLKSLQGAHAAYQRSYATLIAVDAQERVWKEFSSDQECPSDIAQVSTDWKGHWFPDMAPFADAGSVIRDKDGNGADLPKCEYQAVVSWEEKRLGDADSEFVYIFRLPEIN</sequence>
<keyword evidence="1" id="KW-1133">Transmembrane helix</keyword>
<reference evidence="2 3" key="1">
    <citation type="submission" date="2019-03" db="EMBL/GenBank/DDBJ databases">
        <title>Halomonas marinisediminis sp. nov., a moderately halophilic bacterium isolated from the Bohai Gulf.</title>
        <authorList>
            <person name="Ji X."/>
        </authorList>
    </citation>
    <scope>NUCLEOTIDE SEQUENCE [LARGE SCALE GENOMIC DNA]</scope>
    <source>
        <strain evidence="2 3">204</strain>
    </source>
</reference>
<dbReference type="Proteomes" id="UP000294823">
    <property type="component" value="Unassembled WGS sequence"/>
</dbReference>
<keyword evidence="1" id="KW-0472">Membrane</keyword>
<comment type="caution">
    <text evidence="2">The sequence shown here is derived from an EMBL/GenBank/DDBJ whole genome shotgun (WGS) entry which is preliminary data.</text>
</comment>
<dbReference type="Pfam" id="PF07963">
    <property type="entry name" value="N_methyl"/>
    <property type="match status" value="1"/>
</dbReference>
<dbReference type="InterPro" id="IPR012902">
    <property type="entry name" value="N_methyl_site"/>
</dbReference>
<protein>
    <submittedName>
        <fullName evidence="2">Type IV pilus modification protein PilV</fullName>
    </submittedName>
</protein>
<gene>
    <name evidence="2" type="primary">pilV</name>
    <name evidence="2" type="ORF">E0702_12145</name>
</gene>
<keyword evidence="1" id="KW-0812">Transmembrane</keyword>
<keyword evidence="3" id="KW-1185">Reference proteome</keyword>
<feature type="transmembrane region" description="Helical" evidence="1">
    <location>
        <begin position="12"/>
        <end position="34"/>
    </location>
</feature>
<dbReference type="InterPro" id="IPR013362">
    <property type="entry name" value="Pilus_4_PilV"/>
</dbReference>
<evidence type="ECO:0000313" key="2">
    <source>
        <dbReference type="EMBL" id="TDB01737.1"/>
    </source>
</evidence>
<evidence type="ECO:0000256" key="1">
    <source>
        <dbReference type="SAM" id="Phobius"/>
    </source>
</evidence>
<name>A0ABY2D5M9_9GAMM</name>
<dbReference type="NCBIfam" id="TIGR02532">
    <property type="entry name" value="IV_pilin_GFxxxE"/>
    <property type="match status" value="1"/>
</dbReference>
<proteinExistence type="predicted"/>